<proteinExistence type="predicted"/>
<feature type="domain" description="AraC effector-binding" evidence="1">
    <location>
        <begin position="1"/>
        <end position="151"/>
    </location>
</feature>
<accession>A0A6J4HUI7</accession>
<dbReference type="InterPro" id="IPR011256">
    <property type="entry name" value="Reg_factor_effector_dom_sf"/>
</dbReference>
<dbReference type="AlphaFoldDB" id="A0A6J4HUI7"/>
<evidence type="ECO:0000313" key="2">
    <source>
        <dbReference type="EMBL" id="CAA9233746.1"/>
    </source>
</evidence>
<gene>
    <name evidence="2" type="ORF">AVDCRST_MAG56-1070</name>
</gene>
<dbReference type="Gene3D" id="3.20.80.10">
    <property type="entry name" value="Regulatory factor, effector binding domain"/>
    <property type="match status" value="1"/>
</dbReference>
<name>A0A6J4HUI7_9SPHI</name>
<organism evidence="2">
    <name type="scientific">uncultured Cytophagales bacterium</name>
    <dbReference type="NCBI Taxonomy" id="158755"/>
    <lineage>
        <taxon>Bacteria</taxon>
        <taxon>Pseudomonadati</taxon>
        <taxon>Bacteroidota</taxon>
        <taxon>Sphingobacteriia</taxon>
        <taxon>Sphingobacteriales</taxon>
        <taxon>environmental samples</taxon>
    </lineage>
</organism>
<dbReference type="EMBL" id="CADCTQ010000103">
    <property type="protein sequence ID" value="CAA9233746.1"/>
    <property type="molecule type" value="Genomic_DNA"/>
</dbReference>
<dbReference type="InterPro" id="IPR010499">
    <property type="entry name" value="AraC_E-bd"/>
</dbReference>
<dbReference type="SUPFAM" id="SSF55136">
    <property type="entry name" value="Probable bacterial effector-binding domain"/>
    <property type="match status" value="1"/>
</dbReference>
<sequence length="151" mass="16519">MQIKEVRPLTFFYHSVRTTVAGLTAQTGVVAKDLYREAAALGLDVTGPLCWQYVNFDPTPGAEFTLQIALPVAEAKADYAGKFAFQRTGPFRCLSAVHEGDWTQLPGTYQKLFGSFTAENLRPTGLNREVFLTVNFTDPAANVTEVQIGVA</sequence>
<protein>
    <recommendedName>
        <fullName evidence="1">AraC effector-binding domain-containing protein</fullName>
    </recommendedName>
</protein>
<reference evidence="2" key="1">
    <citation type="submission" date="2020-02" db="EMBL/GenBank/DDBJ databases">
        <authorList>
            <person name="Meier V. D."/>
        </authorList>
    </citation>
    <scope>NUCLEOTIDE SEQUENCE</scope>
    <source>
        <strain evidence="2">AVDCRST_MAG56</strain>
    </source>
</reference>
<evidence type="ECO:0000259" key="1">
    <source>
        <dbReference type="SMART" id="SM00871"/>
    </source>
</evidence>
<dbReference type="SMART" id="SM00871">
    <property type="entry name" value="AraC_E_bind"/>
    <property type="match status" value="1"/>
</dbReference>